<dbReference type="RefSeq" id="WP_135849908.1">
    <property type="nucleotide sequence ID" value="NZ_RHPJ01000003.1"/>
</dbReference>
<sequence>MTAATSAPNASGTTLHALAAPDLVDALLGVREGDAIDVVRRSRPAAREHTQATLVALLDPVDDGAFAVADRLAVATFVVALHGGSPLHAVYEADLSPSTRALVATLAAQAGRPGPYGVFREPGLAGESVEGERWIAPTAEVGERLATALTHAALLVLRPRESQPEALRALLDAGWTREGVVTLSQLVAFLTYQVRIVAGLTVLAHSQQARQTNQQQSENSPGVPA</sequence>
<dbReference type="NCBIfam" id="TIGR04029">
    <property type="entry name" value="CMD_Avi_7170"/>
    <property type="match status" value="1"/>
</dbReference>
<gene>
    <name evidence="1" type="ORF">SERN_1874</name>
</gene>
<accession>A0A4Z1E3Q4</accession>
<dbReference type="AlphaFoldDB" id="A0A4Z1E3Q4"/>
<dbReference type="SUPFAM" id="SSF69118">
    <property type="entry name" value="AhpD-like"/>
    <property type="match status" value="1"/>
</dbReference>
<protein>
    <submittedName>
        <fullName evidence="1">Alkylhydroperoxidase AhpD domain protein</fullName>
    </submittedName>
</protein>
<dbReference type="Gene3D" id="1.20.1290.10">
    <property type="entry name" value="AhpD-like"/>
    <property type="match status" value="1"/>
</dbReference>
<dbReference type="InterPro" id="IPR023982">
    <property type="entry name" value="CHP04029_CMD-like"/>
</dbReference>
<comment type="caution">
    <text evidence="1">The sequence shown here is derived from an EMBL/GenBank/DDBJ whole genome shotgun (WGS) entry which is preliminary data.</text>
</comment>
<proteinExistence type="predicted"/>
<keyword evidence="2" id="KW-1185">Reference proteome</keyword>
<reference evidence="1 2" key="1">
    <citation type="submission" date="2018-11" db="EMBL/GenBank/DDBJ databases">
        <title>Complete genome sequencing of the Actinobacteria Serinibacter sp. K3-2.</title>
        <authorList>
            <person name="Rakitin A.L."/>
            <person name="Beletsky A.V."/>
            <person name="Mardanov A.V."/>
            <person name="Ravin N.V."/>
            <person name="Gromova A.S."/>
            <person name="Filippova S.N."/>
            <person name="Gal'Chenko V.F."/>
        </authorList>
    </citation>
    <scope>NUCLEOTIDE SEQUENCE [LARGE SCALE GENOMIC DNA]</scope>
    <source>
        <strain evidence="1 2">K3-2</strain>
    </source>
</reference>
<dbReference type="GO" id="GO:0004601">
    <property type="term" value="F:peroxidase activity"/>
    <property type="evidence" value="ECO:0007669"/>
    <property type="project" value="UniProtKB-KW"/>
</dbReference>
<dbReference type="OrthoDB" id="8718286at2"/>
<organism evidence="1 2">
    <name type="scientific">Serinibacter arcticus</name>
    <dbReference type="NCBI Taxonomy" id="1655435"/>
    <lineage>
        <taxon>Bacteria</taxon>
        <taxon>Bacillati</taxon>
        <taxon>Actinomycetota</taxon>
        <taxon>Actinomycetes</taxon>
        <taxon>Micrococcales</taxon>
        <taxon>Beutenbergiaceae</taxon>
        <taxon>Serinibacter</taxon>
    </lineage>
</organism>
<dbReference type="Proteomes" id="UP000297318">
    <property type="component" value="Unassembled WGS sequence"/>
</dbReference>
<keyword evidence="1" id="KW-0560">Oxidoreductase</keyword>
<dbReference type="InterPro" id="IPR029032">
    <property type="entry name" value="AhpD-like"/>
</dbReference>
<dbReference type="EMBL" id="RHPJ01000003">
    <property type="protein sequence ID" value="TGO04281.1"/>
    <property type="molecule type" value="Genomic_DNA"/>
</dbReference>
<evidence type="ECO:0000313" key="2">
    <source>
        <dbReference type="Proteomes" id="UP000297318"/>
    </source>
</evidence>
<name>A0A4Z1E3Q4_9MICO</name>
<keyword evidence="1" id="KW-0575">Peroxidase</keyword>
<evidence type="ECO:0000313" key="1">
    <source>
        <dbReference type="EMBL" id="TGO04281.1"/>
    </source>
</evidence>